<comment type="caution">
    <text evidence="1">The sequence shown here is derived from an EMBL/GenBank/DDBJ whole genome shotgun (WGS) entry which is preliminary data.</text>
</comment>
<accession>A0A3N0YLB2</accession>
<evidence type="ECO:0000313" key="2">
    <source>
        <dbReference type="Proteomes" id="UP000281406"/>
    </source>
</evidence>
<proteinExistence type="predicted"/>
<sequence>MTALVGLTSAAVRPIQQSVSSVSDFFFSCIGLSDISGGGIPCTGTSPGRACAHTSTRAREQKYAYQRTFGFTEVVGSAAQITGLHKINSVTKEVIGAYGFINKAQFSTGFTDRLKLKDGAVTAIMIPVETAGGNSTLRLLKRIGERHVTQVSESTIQKTPIPIGRRQPMTSYGATRKYKGAPGETVFISSSFGPVLSDCIYINSVTLTYYLPKKNAFRRLCIQTGLAWTKSVPLEDQVGLPGGNEGDPVPLKSGWPRFPLVPWPHSLKGTSFSLKDGFQTP</sequence>
<protein>
    <submittedName>
        <fullName evidence="1">Uncharacterized protein</fullName>
    </submittedName>
</protein>
<dbReference type="Proteomes" id="UP000281406">
    <property type="component" value="Unassembled WGS sequence"/>
</dbReference>
<reference evidence="1 2" key="1">
    <citation type="submission" date="2018-10" db="EMBL/GenBank/DDBJ databases">
        <title>Genome assembly for a Yunnan-Guizhou Plateau 3E fish, Anabarilius grahami (Regan), and its evolutionary and genetic applications.</title>
        <authorList>
            <person name="Jiang W."/>
        </authorList>
    </citation>
    <scope>NUCLEOTIDE SEQUENCE [LARGE SCALE GENOMIC DNA]</scope>
    <source>
        <strain evidence="1">AG-KIZ</strain>
        <tissue evidence="1">Muscle</tissue>
    </source>
</reference>
<evidence type="ECO:0000313" key="1">
    <source>
        <dbReference type="EMBL" id="ROL46578.1"/>
    </source>
</evidence>
<name>A0A3N0YLB2_ANAGA</name>
<dbReference type="EMBL" id="RJVU01037554">
    <property type="protein sequence ID" value="ROL46578.1"/>
    <property type="molecule type" value="Genomic_DNA"/>
</dbReference>
<keyword evidence="2" id="KW-1185">Reference proteome</keyword>
<organism evidence="1 2">
    <name type="scientific">Anabarilius grahami</name>
    <name type="common">Kanglang fish</name>
    <name type="synonym">Barilius grahami</name>
    <dbReference type="NCBI Taxonomy" id="495550"/>
    <lineage>
        <taxon>Eukaryota</taxon>
        <taxon>Metazoa</taxon>
        <taxon>Chordata</taxon>
        <taxon>Craniata</taxon>
        <taxon>Vertebrata</taxon>
        <taxon>Euteleostomi</taxon>
        <taxon>Actinopterygii</taxon>
        <taxon>Neopterygii</taxon>
        <taxon>Teleostei</taxon>
        <taxon>Ostariophysi</taxon>
        <taxon>Cypriniformes</taxon>
        <taxon>Xenocyprididae</taxon>
        <taxon>Xenocypridinae</taxon>
        <taxon>Xenocypridinae incertae sedis</taxon>
        <taxon>Anabarilius</taxon>
    </lineage>
</organism>
<gene>
    <name evidence="1" type="ORF">DPX16_21762</name>
</gene>
<dbReference type="AlphaFoldDB" id="A0A3N0YLB2"/>